<dbReference type="EMBL" id="ML743560">
    <property type="protein sequence ID" value="KAE8140839.1"/>
    <property type="molecule type" value="Genomic_DNA"/>
</dbReference>
<sequence length="338" mass="37428">MKIVMNANPPSAGNQSAKQFGYVSAIPGERPAPESTTTLPGSNATTFGGHEALAHKDFLDSATEAVSQTERPDFSEHSPSFYPENESCSEYEDDLMNQILKDFPSQTEAEALISTFFCYAEANWYYFDEATFRSQLYALYRSDFSTSVTDAKLICLALAVFSLGSQFAHLHKDCPDNDAEGVNIEQTGIPGARYFRHAQYLIPRIITCPSLEGVLSCLLAALYSLPIHNTNTCYTYLGLALRNAICLGLHRKPAGFNLPPQLSEIRNRVFWTTYNIERYAWSMQFPVLSLFYARLSPIIPVFLTYFLTAIGGSLSLSGIRKRSNATISIAPSPSDGQI</sequence>
<keyword evidence="7" id="KW-1185">Reference proteome</keyword>
<dbReference type="CDD" id="cd12148">
    <property type="entry name" value="fungal_TF_MHR"/>
    <property type="match status" value="1"/>
</dbReference>
<evidence type="ECO:0000256" key="4">
    <source>
        <dbReference type="SAM" id="Phobius"/>
    </source>
</evidence>
<keyword evidence="4" id="KW-0472">Membrane</keyword>
<feature type="transmembrane region" description="Helical" evidence="4">
    <location>
        <begin position="298"/>
        <end position="319"/>
    </location>
</feature>
<dbReference type="GO" id="GO:0008270">
    <property type="term" value="F:zinc ion binding"/>
    <property type="evidence" value="ECO:0007669"/>
    <property type="project" value="InterPro"/>
</dbReference>
<evidence type="ECO:0000256" key="2">
    <source>
        <dbReference type="ARBA" id="ARBA00023163"/>
    </source>
</evidence>
<evidence type="ECO:0000256" key="1">
    <source>
        <dbReference type="ARBA" id="ARBA00023015"/>
    </source>
</evidence>
<reference evidence="6 7" key="1">
    <citation type="submission" date="2019-04" db="EMBL/GenBank/DDBJ databases">
        <title>Friends and foes A comparative genomics study of 23 Aspergillus species from section Flavi.</title>
        <authorList>
            <consortium name="DOE Joint Genome Institute"/>
            <person name="Kjaerbolling I."/>
            <person name="Vesth T."/>
            <person name="Frisvad J.C."/>
            <person name="Nybo J.L."/>
            <person name="Theobald S."/>
            <person name="Kildgaard S."/>
            <person name="Isbrandt T."/>
            <person name="Kuo A."/>
            <person name="Sato A."/>
            <person name="Lyhne E.K."/>
            <person name="Kogle M.E."/>
            <person name="Wiebenga A."/>
            <person name="Kun R.S."/>
            <person name="Lubbers R.J."/>
            <person name="Makela M.R."/>
            <person name="Barry K."/>
            <person name="Chovatia M."/>
            <person name="Clum A."/>
            <person name="Daum C."/>
            <person name="Haridas S."/>
            <person name="He G."/>
            <person name="LaButti K."/>
            <person name="Lipzen A."/>
            <person name="Mondo S."/>
            <person name="Riley R."/>
            <person name="Salamov A."/>
            <person name="Simmons B.A."/>
            <person name="Magnuson J.K."/>
            <person name="Henrissat B."/>
            <person name="Mortensen U.H."/>
            <person name="Larsen T.O."/>
            <person name="Devries R.P."/>
            <person name="Grigoriev I.V."/>
            <person name="Machida M."/>
            <person name="Baker S.E."/>
            <person name="Andersen M.R."/>
        </authorList>
    </citation>
    <scope>NUCLEOTIDE SEQUENCE [LARGE SCALE GENOMIC DNA]</scope>
    <source>
        <strain evidence="6 7">CBS 117625</strain>
    </source>
</reference>
<dbReference type="AlphaFoldDB" id="A0A5N6T3J1"/>
<dbReference type="PANTHER" id="PTHR47424">
    <property type="entry name" value="REGULATORY PROTEIN GAL4"/>
    <property type="match status" value="1"/>
</dbReference>
<accession>A0A5N6T3J1</accession>
<feature type="domain" description="Xylanolytic transcriptional activator regulatory" evidence="5">
    <location>
        <begin position="114"/>
        <end position="280"/>
    </location>
</feature>
<keyword evidence="1" id="KW-0805">Transcription regulation</keyword>
<dbReference type="InterPro" id="IPR051127">
    <property type="entry name" value="Fungal_SecMet_Regulators"/>
</dbReference>
<name>A0A5N6T3J1_ASPPS</name>
<keyword evidence="4" id="KW-1133">Transmembrane helix</keyword>
<evidence type="ECO:0000313" key="7">
    <source>
        <dbReference type="Proteomes" id="UP000325672"/>
    </source>
</evidence>
<dbReference type="PANTHER" id="PTHR47424:SF6">
    <property type="entry name" value="PROLINE UTILIZATION TRANS-ACTIVATOR"/>
    <property type="match status" value="1"/>
</dbReference>
<dbReference type="GeneID" id="43637980"/>
<keyword evidence="2" id="KW-0804">Transcription</keyword>
<evidence type="ECO:0000256" key="3">
    <source>
        <dbReference type="ARBA" id="ARBA00023242"/>
    </source>
</evidence>
<dbReference type="GO" id="GO:0006351">
    <property type="term" value="P:DNA-templated transcription"/>
    <property type="evidence" value="ECO:0007669"/>
    <property type="project" value="InterPro"/>
</dbReference>
<dbReference type="OrthoDB" id="4469165at2759"/>
<dbReference type="GO" id="GO:0003677">
    <property type="term" value="F:DNA binding"/>
    <property type="evidence" value="ECO:0007669"/>
    <property type="project" value="InterPro"/>
</dbReference>
<keyword evidence="3" id="KW-0539">Nucleus</keyword>
<dbReference type="Pfam" id="PF04082">
    <property type="entry name" value="Fungal_trans"/>
    <property type="match status" value="1"/>
</dbReference>
<dbReference type="RefSeq" id="XP_031916902.1">
    <property type="nucleotide sequence ID" value="XM_032053770.1"/>
</dbReference>
<dbReference type="InterPro" id="IPR007219">
    <property type="entry name" value="XnlR_reg_dom"/>
</dbReference>
<evidence type="ECO:0000259" key="5">
    <source>
        <dbReference type="Pfam" id="PF04082"/>
    </source>
</evidence>
<gene>
    <name evidence="6" type="ORF">BDV38DRAFT_239485</name>
</gene>
<organism evidence="6 7">
    <name type="scientific">Aspergillus pseudotamarii</name>
    <dbReference type="NCBI Taxonomy" id="132259"/>
    <lineage>
        <taxon>Eukaryota</taxon>
        <taxon>Fungi</taxon>
        <taxon>Dikarya</taxon>
        <taxon>Ascomycota</taxon>
        <taxon>Pezizomycotina</taxon>
        <taxon>Eurotiomycetes</taxon>
        <taxon>Eurotiomycetidae</taxon>
        <taxon>Eurotiales</taxon>
        <taxon>Aspergillaceae</taxon>
        <taxon>Aspergillus</taxon>
        <taxon>Aspergillus subgen. Circumdati</taxon>
    </lineage>
</organism>
<keyword evidence="4" id="KW-0812">Transmembrane</keyword>
<dbReference type="Proteomes" id="UP000325672">
    <property type="component" value="Unassembled WGS sequence"/>
</dbReference>
<evidence type="ECO:0000313" key="6">
    <source>
        <dbReference type="EMBL" id="KAE8140839.1"/>
    </source>
</evidence>
<proteinExistence type="predicted"/>
<protein>
    <recommendedName>
        <fullName evidence="5">Xylanolytic transcriptional activator regulatory domain-containing protein</fullName>
    </recommendedName>
</protein>